<dbReference type="Pfam" id="PF14144">
    <property type="entry name" value="DOG1"/>
    <property type="match status" value="1"/>
</dbReference>
<dbReference type="GO" id="GO:0043565">
    <property type="term" value="F:sequence-specific DNA binding"/>
    <property type="evidence" value="ECO:0007669"/>
    <property type="project" value="InterPro"/>
</dbReference>
<evidence type="ECO:0000313" key="2">
    <source>
        <dbReference type="EMBL" id="RYR20129.1"/>
    </source>
</evidence>
<dbReference type="EMBL" id="SDMP01000003">
    <property type="protein sequence ID" value="RYR67320.1"/>
    <property type="molecule type" value="Genomic_DNA"/>
</dbReference>
<dbReference type="PANTHER" id="PTHR46354:SF9">
    <property type="entry name" value="PROTEIN INAPERTURATE POLLEN1"/>
    <property type="match status" value="1"/>
</dbReference>
<feature type="domain" description="DOG1" evidence="1">
    <location>
        <begin position="18"/>
        <end position="266"/>
    </location>
</feature>
<accession>A0A445DVX4</accession>
<dbReference type="AlphaFoldDB" id="A0A445DVX4"/>
<evidence type="ECO:0000313" key="3">
    <source>
        <dbReference type="EMBL" id="RYR67320.1"/>
    </source>
</evidence>
<dbReference type="Proteomes" id="UP000289738">
    <property type="component" value="Chromosome B03"/>
</dbReference>
<keyword evidence="4" id="KW-1185">Reference proteome</keyword>
<dbReference type="Proteomes" id="UP000289738">
    <property type="component" value="Chromosome A03"/>
</dbReference>
<dbReference type="PROSITE" id="PS51806">
    <property type="entry name" value="DOG1"/>
    <property type="match status" value="1"/>
</dbReference>
<comment type="caution">
    <text evidence="3">The sequence shown here is derived from an EMBL/GenBank/DDBJ whole genome shotgun (WGS) entry which is preliminary data.</text>
</comment>
<proteinExistence type="predicted"/>
<gene>
    <name evidence="3" type="ORF">Ahy_A03g013642</name>
    <name evidence="2" type="ORF">Ahy_B03g065211</name>
</gene>
<organism evidence="3 4">
    <name type="scientific">Arachis hypogaea</name>
    <name type="common">Peanut</name>
    <dbReference type="NCBI Taxonomy" id="3818"/>
    <lineage>
        <taxon>Eukaryota</taxon>
        <taxon>Viridiplantae</taxon>
        <taxon>Streptophyta</taxon>
        <taxon>Embryophyta</taxon>
        <taxon>Tracheophyta</taxon>
        <taxon>Spermatophyta</taxon>
        <taxon>Magnoliopsida</taxon>
        <taxon>eudicotyledons</taxon>
        <taxon>Gunneridae</taxon>
        <taxon>Pentapetalae</taxon>
        <taxon>rosids</taxon>
        <taxon>fabids</taxon>
        <taxon>Fabales</taxon>
        <taxon>Fabaceae</taxon>
        <taxon>Papilionoideae</taxon>
        <taxon>50 kb inversion clade</taxon>
        <taxon>dalbergioids sensu lato</taxon>
        <taxon>Dalbergieae</taxon>
        <taxon>Pterocarpus clade</taxon>
        <taxon>Arachis</taxon>
    </lineage>
</organism>
<reference evidence="3 4" key="1">
    <citation type="submission" date="2019-01" db="EMBL/GenBank/DDBJ databases">
        <title>Sequencing of cultivated peanut Arachis hypogaea provides insights into genome evolution and oil improvement.</title>
        <authorList>
            <person name="Chen X."/>
        </authorList>
    </citation>
    <scope>NUCLEOTIDE SEQUENCE [LARGE SCALE GENOMIC DNA]</scope>
    <source>
        <strain evidence="4">cv. Fuhuasheng</strain>
        <strain evidence="3">GDAAS-fuhuasheng2018</strain>
        <tissue evidence="3">Leaves</tissue>
    </source>
</reference>
<dbReference type="PANTHER" id="PTHR46354">
    <property type="entry name" value="DOG1 DOMAIN-CONTAINING PROTEIN"/>
    <property type="match status" value="1"/>
</dbReference>
<dbReference type="EMBL" id="SDMP01000013">
    <property type="protein sequence ID" value="RYR20129.1"/>
    <property type="molecule type" value="Genomic_DNA"/>
</dbReference>
<protein>
    <recommendedName>
        <fullName evidence="1">DOG1 domain-containing protein</fullName>
    </recommendedName>
</protein>
<name>A0A445DVX4_ARAHY</name>
<dbReference type="InterPro" id="IPR025422">
    <property type="entry name" value="TGA_domain"/>
</dbReference>
<evidence type="ECO:0000259" key="1">
    <source>
        <dbReference type="PROSITE" id="PS51806"/>
    </source>
</evidence>
<dbReference type="InterPro" id="IPR051886">
    <property type="entry name" value="Seed_Dev/Stress_Resp_Reg"/>
</dbReference>
<dbReference type="GO" id="GO:0006351">
    <property type="term" value="P:DNA-templated transcription"/>
    <property type="evidence" value="ECO:0007669"/>
    <property type="project" value="InterPro"/>
</dbReference>
<evidence type="ECO:0000313" key="4">
    <source>
        <dbReference type="Proteomes" id="UP000289738"/>
    </source>
</evidence>
<sequence>MLKAVAPLFNRHNNRHSSRPFKDYYNEWFSTLKHNLLPLLRRSISGDSLTVLSTHVELIHQHFHSFYYTLDSAATSDPSLLLNQDWRNSLEKPLLWLGDLTPFLFTNLARSFLDEFQDSDSNPSLIPDLRESFDPYDRPWQVAMAWRNASEALTTRMDQIECGLRVIVPTLTERMRCAEATFVDRVVNDWFRCRDSKGAAMVAVGADVKAHMEEVVSVFLYANRLRRSVLVDIISATTVYQAALFLEALAQFLIGFRNHDLLHAVELSNNVNNNAAAKECRPWCH</sequence>